<evidence type="ECO:0000313" key="2">
    <source>
        <dbReference type="EMBL" id="KAJ7958689.1"/>
    </source>
</evidence>
<feature type="compositionally biased region" description="Polar residues" evidence="1">
    <location>
        <begin position="202"/>
        <end position="216"/>
    </location>
</feature>
<evidence type="ECO:0000256" key="1">
    <source>
        <dbReference type="SAM" id="MobiDB-lite"/>
    </source>
</evidence>
<dbReference type="PANTHER" id="PTHR14296">
    <property type="entry name" value="REMODELING AND SPACING FACTOR 1"/>
    <property type="match status" value="1"/>
</dbReference>
<dbReference type="EMBL" id="JARAOO010000008">
    <property type="protein sequence ID" value="KAJ7958689.1"/>
    <property type="molecule type" value="Genomic_DNA"/>
</dbReference>
<name>A0AAD7LIA0_QUISA</name>
<sequence>MWWPWVAEGEIPLKASKGQEISRYKELDPTKRLLLLKALCEVRADISCFRKEMVGGDGKGTTYWYDGNPIGHTLYRERVVLGPKTKAKGKGRLPLPIINFQWETLATNLEEFCKAMVEFSSSNLAAEASIGRAIETDAIPVIEKLLQKKERELKRKQMKERHVDDFKNSYRVGVTRSCCTRRPINYTYDDYDRAIKEAIQVTNKGKTTGKQRQGMLTVSERRNKTSPHRDSDRDIEDKSDLRDDPTYSDMLHEVDTDDSGSEDDDNGGRKDVDGVGSNLDNSEDDINHADGYSPKQMECIPRRQPRGERWSKRLAGASSDPVLETRYLGTKNRLRQRPTHNSALDSCCT</sequence>
<organism evidence="2 3">
    <name type="scientific">Quillaja saponaria</name>
    <name type="common">Soap bark tree</name>
    <dbReference type="NCBI Taxonomy" id="32244"/>
    <lineage>
        <taxon>Eukaryota</taxon>
        <taxon>Viridiplantae</taxon>
        <taxon>Streptophyta</taxon>
        <taxon>Embryophyta</taxon>
        <taxon>Tracheophyta</taxon>
        <taxon>Spermatophyta</taxon>
        <taxon>Magnoliopsida</taxon>
        <taxon>eudicotyledons</taxon>
        <taxon>Gunneridae</taxon>
        <taxon>Pentapetalae</taxon>
        <taxon>rosids</taxon>
        <taxon>fabids</taxon>
        <taxon>Fabales</taxon>
        <taxon>Quillajaceae</taxon>
        <taxon>Quillaja</taxon>
    </lineage>
</organism>
<feature type="compositionally biased region" description="Acidic residues" evidence="1">
    <location>
        <begin position="255"/>
        <end position="265"/>
    </location>
</feature>
<dbReference type="GO" id="GO:0031213">
    <property type="term" value="C:RSF complex"/>
    <property type="evidence" value="ECO:0007669"/>
    <property type="project" value="InterPro"/>
</dbReference>
<feature type="region of interest" description="Disordered" evidence="1">
    <location>
        <begin position="202"/>
        <end position="320"/>
    </location>
</feature>
<dbReference type="AlphaFoldDB" id="A0AAD7LIA0"/>
<dbReference type="PANTHER" id="PTHR14296:SF12">
    <property type="entry name" value="DDT DOMAIN-CONTAINING PROTEIN DDR4 ISOFORM X1"/>
    <property type="match status" value="1"/>
</dbReference>
<evidence type="ECO:0000313" key="3">
    <source>
        <dbReference type="Proteomes" id="UP001163823"/>
    </source>
</evidence>
<dbReference type="KEGG" id="qsa:O6P43_019379"/>
<dbReference type="InterPro" id="IPR028938">
    <property type="entry name" value="Rsf1-like"/>
</dbReference>
<feature type="compositionally biased region" description="Basic and acidic residues" evidence="1">
    <location>
        <begin position="219"/>
        <end position="254"/>
    </location>
</feature>
<accession>A0AAD7LIA0</accession>
<gene>
    <name evidence="2" type="ORF">O6P43_019379</name>
</gene>
<proteinExistence type="predicted"/>
<dbReference type="Proteomes" id="UP001163823">
    <property type="component" value="Chromosome 8"/>
</dbReference>
<protein>
    <submittedName>
        <fullName evidence="2">DDT domain-containing protein DDR4</fullName>
    </submittedName>
</protein>
<keyword evidence="3" id="KW-1185">Reference proteome</keyword>
<reference evidence="2" key="1">
    <citation type="journal article" date="2023" name="Science">
        <title>Elucidation of the pathway for biosynthesis of saponin adjuvants from the soapbark tree.</title>
        <authorList>
            <person name="Reed J."/>
            <person name="Orme A."/>
            <person name="El-Demerdash A."/>
            <person name="Owen C."/>
            <person name="Martin L.B.B."/>
            <person name="Misra R.C."/>
            <person name="Kikuchi S."/>
            <person name="Rejzek M."/>
            <person name="Martin A.C."/>
            <person name="Harkess A."/>
            <person name="Leebens-Mack J."/>
            <person name="Louveau T."/>
            <person name="Stephenson M.J."/>
            <person name="Osbourn A."/>
        </authorList>
    </citation>
    <scope>NUCLEOTIDE SEQUENCE</scope>
    <source>
        <strain evidence="2">S10</strain>
    </source>
</reference>
<comment type="caution">
    <text evidence="2">The sequence shown here is derived from an EMBL/GenBank/DDBJ whole genome shotgun (WGS) entry which is preliminary data.</text>
</comment>
<dbReference type="GO" id="GO:0006355">
    <property type="term" value="P:regulation of DNA-templated transcription"/>
    <property type="evidence" value="ECO:0007669"/>
    <property type="project" value="InterPro"/>
</dbReference>